<dbReference type="InterPro" id="IPR013750">
    <property type="entry name" value="GHMP_kinase_C_dom"/>
</dbReference>
<gene>
    <name evidence="11" type="primary">thrB</name>
    <name evidence="14" type="ORF">ENM78_02800</name>
</gene>
<evidence type="ECO:0000256" key="8">
    <source>
        <dbReference type="ARBA" id="ARBA00022741"/>
    </source>
</evidence>
<evidence type="ECO:0000256" key="11">
    <source>
        <dbReference type="HAMAP-Rule" id="MF_00384"/>
    </source>
</evidence>
<comment type="pathway">
    <text evidence="1 11">Amino-acid biosynthesis; L-threonine biosynthesis; L-threonine from L-aspartate: step 4/5.</text>
</comment>
<evidence type="ECO:0000256" key="6">
    <source>
        <dbReference type="ARBA" id="ARBA00022679"/>
    </source>
</evidence>
<sequence length="327" mass="35633">MSILVSSQAPSTIANLGCLFDLGGVAVDAFWDRVIVKIEESNNESIQVEVRGTWKELVPEGEGNIAFHALKEAFKLSDLSFRGIRARLILEKNVPVGKGLGSSAATIASTISLAIALSKRSISETELLKPAGMLEGLLAKSPHYDNVSAALLGGLVLLGGLDLDTPVAISLEWPEDLLIVLAIPFEEEVERPHESKTRRMREVLPEAVGLCENAVYNSYAILLLYGLLKRDLKLIGKAISYGGMVEKVRSKFIRGYWELKDRVLSRGAYGFNISGAGPSVFAISDSEKCWEVADVVESLWLKYYPRVLVKVSRVTRKGATSLVSVLS</sequence>
<dbReference type="PANTHER" id="PTHR20861:SF1">
    <property type="entry name" value="HOMOSERINE KINASE"/>
    <property type="match status" value="1"/>
</dbReference>
<comment type="caution">
    <text evidence="14">The sequence shown here is derived from an EMBL/GenBank/DDBJ whole genome shotgun (WGS) entry which is preliminary data.</text>
</comment>
<protein>
    <recommendedName>
        <fullName evidence="4 11">Homoserine kinase</fullName>
        <shortName evidence="11">HK</shortName>
        <shortName evidence="11">HSK</shortName>
        <ecNumber evidence="3 11">2.7.1.39</ecNumber>
    </recommendedName>
</protein>
<keyword evidence="9 11" id="KW-0418">Kinase</keyword>
<reference evidence="14" key="1">
    <citation type="journal article" date="2020" name="mSystems">
        <title>Genome- and Community-Level Interaction Insights into Carbon Utilization and Element Cycling Functions of Hydrothermarchaeota in Hydrothermal Sediment.</title>
        <authorList>
            <person name="Zhou Z."/>
            <person name="Liu Y."/>
            <person name="Xu W."/>
            <person name="Pan J."/>
            <person name="Luo Z.H."/>
            <person name="Li M."/>
        </authorList>
    </citation>
    <scope>NUCLEOTIDE SEQUENCE [LARGE SCALE GENOMIC DNA]</scope>
    <source>
        <strain evidence="14">SpSt-1116</strain>
    </source>
</reference>
<keyword evidence="6 11" id="KW-0808">Transferase</keyword>
<dbReference type="InterPro" id="IPR006204">
    <property type="entry name" value="GHMP_kinase_N_dom"/>
</dbReference>
<dbReference type="Gene3D" id="3.30.230.10">
    <property type="match status" value="1"/>
</dbReference>
<dbReference type="InterPro" id="IPR014721">
    <property type="entry name" value="Ribsml_uS5_D2-typ_fold_subgr"/>
</dbReference>
<evidence type="ECO:0000259" key="12">
    <source>
        <dbReference type="Pfam" id="PF00288"/>
    </source>
</evidence>
<dbReference type="GO" id="GO:0005524">
    <property type="term" value="F:ATP binding"/>
    <property type="evidence" value="ECO:0007669"/>
    <property type="project" value="UniProtKB-UniRule"/>
</dbReference>
<evidence type="ECO:0000256" key="3">
    <source>
        <dbReference type="ARBA" id="ARBA00012078"/>
    </source>
</evidence>
<evidence type="ECO:0000256" key="4">
    <source>
        <dbReference type="ARBA" id="ARBA00017858"/>
    </source>
</evidence>
<comment type="catalytic activity">
    <reaction evidence="11">
        <text>L-homoserine + ATP = O-phospho-L-homoserine + ADP + H(+)</text>
        <dbReference type="Rhea" id="RHEA:13985"/>
        <dbReference type="ChEBI" id="CHEBI:15378"/>
        <dbReference type="ChEBI" id="CHEBI:30616"/>
        <dbReference type="ChEBI" id="CHEBI:57476"/>
        <dbReference type="ChEBI" id="CHEBI:57590"/>
        <dbReference type="ChEBI" id="CHEBI:456216"/>
        <dbReference type="EC" id="2.7.1.39"/>
    </reaction>
</comment>
<dbReference type="Pfam" id="PF00288">
    <property type="entry name" value="GHMP_kinases_N"/>
    <property type="match status" value="1"/>
</dbReference>
<dbReference type="GO" id="GO:0005737">
    <property type="term" value="C:cytoplasm"/>
    <property type="evidence" value="ECO:0007669"/>
    <property type="project" value="UniProtKB-SubCell"/>
</dbReference>
<keyword evidence="8 11" id="KW-0547">Nucleotide-binding</keyword>
<keyword evidence="7 11" id="KW-0791">Threonine biosynthesis</keyword>
<keyword evidence="11" id="KW-0963">Cytoplasm</keyword>
<keyword evidence="5 11" id="KW-0028">Amino-acid biosynthesis</keyword>
<dbReference type="InterPro" id="IPR000870">
    <property type="entry name" value="Homoserine_kinase"/>
</dbReference>
<comment type="similarity">
    <text evidence="2 11">Belongs to the GHMP kinase family. Homoserine kinase subfamily.</text>
</comment>
<evidence type="ECO:0000313" key="14">
    <source>
        <dbReference type="EMBL" id="HHQ80378.1"/>
    </source>
</evidence>
<accession>A0A7J3ZJZ7</accession>
<dbReference type="PANTHER" id="PTHR20861">
    <property type="entry name" value="HOMOSERINE/4-DIPHOSPHOCYTIDYL-2-C-METHYL-D-ERYTHRITOL KINASE"/>
    <property type="match status" value="1"/>
</dbReference>
<evidence type="ECO:0000256" key="2">
    <source>
        <dbReference type="ARBA" id="ARBA00007370"/>
    </source>
</evidence>
<dbReference type="UniPathway" id="UPA00050">
    <property type="reaction ID" value="UER00064"/>
</dbReference>
<dbReference type="PROSITE" id="PS00627">
    <property type="entry name" value="GHMP_KINASES_ATP"/>
    <property type="match status" value="1"/>
</dbReference>
<dbReference type="InterPro" id="IPR006203">
    <property type="entry name" value="GHMP_knse_ATP-bd_CS"/>
</dbReference>
<dbReference type="EMBL" id="DRZC01000034">
    <property type="protein sequence ID" value="HHQ80378.1"/>
    <property type="molecule type" value="Genomic_DNA"/>
</dbReference>
<comment type="subcellular location">
    <subcellularLocation>
        <location evidence="11">Cytoplasm</location>
    </subcellularLocation>
</comment>
<organism evidence="14">
    <name type="scientific">Fervidicoccus fontis</name>
    <dbReference type="NCBI Taxonomy" id="683846"/>
    <lineage>
        <taxon>Archaea</taxon>
        <taxon>Thermoproteota</taxon>
        <taxon>Thermoprotei</taxon>
        <taxon>Fervidicoccales</taxon>
        <taxon>Fervidicoccaceae</taxon>
        <taxon>Fervidicoccus</taxon>
    </lineage>
</organism>
<name>A0A7J3ZJZ7_9CREN</name>
<dbReference type="GO" id="GO:0009088">
    <property type="term" value="P:threonine biosynthetic process"/>
    <property type="evidence" value="ECO:0007669"/>
    <property type="project" value="UniProtKB-UniRule"/>
</dbReference>
<dbReference type="InterPro" id="IPR036554">
    <property type="entry name" value="GHMP_kinase_C_sf"/>
</dbReference>
<dbReference type="GO" id="GO:0004413">
    <property type="term" value="F:homoserine kinase activity"/>
    <property type="evidence" value="ECO:0007669"/>
    <property type="project" value="UniProtKB-UniRule"/>
</dbReference>
<dbReference type="Pfam" id="PF08544">
    <property type="entry name" value="GHMP_kinases_C"/>
    <property type="match status" value="1"/>
</dbReference>
<dbReference type="PRINTS" id="PR00958">
    <property type="entry name" value="HOMSERKINASE"/>
</dbReference>
<feature type="domain" description="GHMP kinase N-terminal" evidence="12">
    <location>
        <begin position="69"/>
        <end position="154"/>
    </location>
</feature>
<evidence type="ECO:0000259" key="13">
    <source>
        <dbReference type="Pfam" id="PF08544"/>
    </source>
</evidence>
<evidence type="ECO:0000256" key="7">
    <source>
        <dbReference type="ARBA" id="ARBA00022697"/>
    </source>
</evidence>
<feature type="domain" description="GHMP kinase C-terminal" evidence="13">
    <location>
        <begin position="224"/>
        <end position="287"/>
    </location>
</feature>
<dbReference type="InterPro" id="IPR020568">
    <property type="entry name" value="Ribosomal_Su5_D2-typ_SF"/>
</dbReference>
<evidence type="ECO:0000256" key="1">
    <source>
        <dbReference type="ARBA" id="ARBA00005015"/>
    </source>
</evidence>
<dbReference type="EC" id="2.7.1.39" evidence="3 11"/>
<proteinExistence type="inferred from homology"/>
<keyword evidence="10 11" id="KW-0067">ATP-binding</keyword>
<evidence type="ECO:0000256" key="9">
    <source>
        <dbReference type="ARBA" id="ARBA00022777"/>
    </source>
</evidence>
<dbReference type="Gene3D" id="3.30.70.890">
    <property type="entry name" value="GHMP kinase, C-terminal domain"/>
    <property type="match status" value="1"/>
</dbReference>
<dbReference type="AlphaFoldDB" id="A0A7J3ZJZ7"/>
<comment type="function">
    <text evidence="11">Catalyzes the ATP-dependent phosphorylation of L-homoserine to L-homoserine phosphate.</text>
</comment>
<dbReference type="SUPFAM" id="SSF54211">
    <property type="entry name" value="Ribosomal protein S5 domain 2-like"/>
    <property type="match status" value="1"/>
</dbReference>
<dbReference type="SUPFAM" id="SSF55060">
    <property type="entry name" value="GHMP Kinase, C-terminal domain"/>
    <property type="match status" value="1"/>
</dbReference>
<evidence type="ECO:0000256" key="5">
    <source>
        <dbReference type="ARBA" id="ARBA00022605"/>
    </source>
</evidence>
<dbReference type="HAMAP" id="MF_00384">
    <property type="entry name" value="Homoser_kinase"/>
    <property type="match status" value="1"/>
</dbReference>
<feature type="binding site" evidence="11">
    <location>
        <begin position="95"/>
        <end position="105"/>
    </location>
    <ligand>
        <name>ATP</name>
        <dbReference type="ChEBI" id="CHEBI:30616"/>
    </ligand>
</feature>
<evidence type="ECO:0000256" key="10">
    <source>
        <dbReference type="ARBA" id="ARBA00022840"/>
    </source>
</evidence>